<evidence type="ECO:0000313" key="8">
    <source>
        <dbReference type="Proteomes" id="UP001600888"/>
    </source>
</evidence>
<dbReference type="PANTHER" id="PTHR34983:SF1">
    <property type="entry name" value="ARABINOGALACTAN ENDO-BETA-1,4-GALACTANASE A"/>
    <property type="match status" value="1"/>
</dbReference>
<keyword evidence="5 6" id="KW-0326">Glycosidase</keyword>
<dbReference type="Pfam" id="PF07745">
    <property type="entry name" value="Glyco_hydro_53"/>
    <property type="match status" value="1"/>
</dbReference>
<protein>
    <recommendedName>
        <fullName evidence="3 6">Arabinogalactan endo-beta-1,4-galactanase</fullName>
        <ecNumber evidence="3 6">3.2.1.89</ecNumber>
    </recommendedName>
</protein>
<comment type="similarity">
    <text evidence="2 6">Belongs to the glycosyl hydrolase 53 family.</text>
</comment>
<dbReference type="SUPFAM" id="SSF51445">
    <property type="entry name" value="(Trans)glycosidases"/>
    <property type="match status" value="1"/>
</dbReference>
<evidence type="ECO:0000256" key="1">
    <source>
        <dbReference type="ARBA" id="ARBA00001695"/>
    </source>
</evidence>
<reference evidence="7 8" key="1">
    <citation type="submission" date="2024-03" db="EMBL/GenBank/DDBJ databases">
        <title>A high-quality draft genome sequence of Diaporthe vaccinii, a causative agent of upright dieback and viscid rot disease in cranberry plants.</title>
        <authorList>
            <person name="Sarrasin M."/>
            <person name="Lang B.F."/>
            <person name="Burger G."/>
        </authorList>
    </citation>
    <scope>NUCLEOTIDE SEQUENCE [LARGE SCALE GENOMIC DNA]</scope>
    <source>
        <strain evidence="7 8">IS7</strain>
    </source>
</reference>
<dbReference type="PANTHER" id="PTHR34983">
    <property type="entry name" value="ARABINOGALACTAN ENDO-BETA-1,4-GALACTANASE A"/>
    <property type="match status" value="1"/>
</dbReference>
<evidence type="ECO:0000256" key="4">
    <source>
        <dbReference type="ARBA" id="ARBA00022801"/>
    </source>
</evidence>
<sequence length="385" mass="41816">MLARYLPFITAASAALTYTGVDWSSVKVEEDSGVSYSTASGSGESLEKILSSSGVNTVRQRIWVNPSDGNYDLEYNLALAKRADAAGLGVYLDLHFSDTWADTGNQAIPSGWPTDLNDLTYKLYNYTNDLSNQFASAGITPKIISIGNESEYLWQNHPLPLTTWRVLIINHNLGNMMLTGDTNQLVGMGLLFPTGKYSDEASFSSIASLLHSAAWGIKDSNLETAPQIMIHIANGWDWDTVEWYYSGILGAGELETSDFDIIGLSYYPFYNAEATLANLKTSLSNAATKWGKGLVVAETNWPTSCPSPEYTFPSDTTDIPFSAKGQSTWLKEVAEVVAGVKNGLGLFYWEPAWLDNAALGSSCEYNTMFSASGDALSSLSAFSSL</sequence>
<keyword evidence="8" id="KW-1185">Reference proteome</keyword>
<dbReference type="EC" id="3.2.1.89" evidence="3 6"/>
<dbReference type="InterPro" id="IPR017853">
    <property type="entry name" value="GH"/>
</dbReference>
<evidence type="ECO:0000256" key="6">
    <source>
        <dbReference type="RuleBase" id="RU361192"/>
    </source>
</evidence>
<evidence type="ECO:0000256" key="2">
    <source>
        <dbReference type="ARBA" id="ARBA00010687"/>
    </source>
</evidence>
<evidence type="ECO:0000256" key="3">
    <source>
        <dbReference type="ARBA" id="ARBA00012556"/>
    </source>
</evidence>
<dbReference type="InterPro" id="IPR011683">
    <property type="entry name" value="Glyco_hydro_53"/>
</dbReference>
<comment type="catalytic activity">
    <reaction evidence="1 6">
        <text>The enzyme specifically hydrolyzes (1-&gt;4)-beta-D-galactosidic linkages in type I arabinogalactans.</text>
        <dbReference type="EC" id="3.2.1.89"/>
    </reaction>
</comment>
<keyword evidence="4 6" id="KW-0378">Hydrolase</keyword>
<evidence type="ECO:0000313" key="7">
    <source>
        <dbReference type="EMBL" id="KAL2282963.1"/>
    </source>
</evidence>
<dbReference type="Gene3D" id="3.20.20.80">
    <property type="entry name" value="Glycosidases"/>
    <property type="match status" value="1"/>
</dbReference>
<proteinExistence type="inferred from homology"/>
<evidence type="ECO:0000256" key="5">
    <source>
        <dbReference type="ARBA" id="ARBA00023295"/>
    </source>
</evidence>
<accession>A0ABR4EKI6</accession>
<dbReference type="Proteomes" id="UP001600888">
    <property type="component" value="Unassembled WGS sequence"/>
</dbReference>
<organism evidence="7 8">
    <name type="scientific">Diaporthe vaccinii</name>
    <dbReference type="NCBI Taxonomy" id="105482"/>
    <lineage>
        <taxon>Eukaryota</taxon>
        <taxon>Fungi</taxon>
        <taxon>Dikarya</taxon>
        <taxon>Ascomycota</taxon>
        <taxon>Pezizomycotina</taxon>
        <taxon>Sordariomycetes</taxon>
        <taxon>Sordariomycetidae</taxon>
        <taxon>Diaporthales</taxon>
        <taxon>Diaporthaceae</taxon>
        <taxon>Diaporthe</taxon>
        <taxon>Diaporthe eres species complex</taxon>
    </lineage>
</organism>
<gene>
    <name evidence="7" type="ORF">FJTKL_10305</name>
</gene>
<dbReference type="EMBL" id="JBAWTH010000046">
    <property type="protein sequence ID" value="KAL2282963.1"/>
    <property type="molecule type" value="Genomic_DNA"/>
</dbReference>
<comment type="caution">
    <text evidence="7">The sequence shown here is derived from an EMBL/GenBank/DDBJ whole genome shotgun (WGS) entry which is preliminary data.</text>
</comment>
<name>A0ABR4EKI6_9PEZI</name>